<comment type="subcellular location">
    <subcellularLocation>
        <location evidence="2">Cell membrane</location>
        <topology evidence="2">Multi-pass membrane protein</topology>
    </subcellularLocation>
</comment>
<keyword evidence="10 18" id="KW-0808">Transferase</keyword>
<keyword evidence="9" id="KW-0444">Lipid biosynthesis</keyword>
<evidence type="ECO:0000256" key="6">
    <source>
        <dbReference type="ARBA" id="ARBA00012487"/>
    </source>
</evidence>
<dbReference type="Proteomes" id="UP000463961">
    <property type="component" value="Chromosome"/>
</dbReference>
<dbReference type="GO" id="GO:0004605">
    <property type="term" value="F:phosphatidate cytidylyltransferase activity"/>
    <property type="evidence" value="ECO:0007669"/>
    <property type="project" value="UniProtKB-EC"/>
</dbReference>
<dbReference type="EC" id="2.7.7.41" evidence="6 18"/>
<comment type="pathway">
    <text evidence="4">Lipid metabolism.</text>
</comment>
<keyword evidence="13" id="KW-1133">Transmembrane helix</keyword>
<evidence type="ECO:0000256" key="10">
    <source>
        <dbReference type="ARBA" id="ARBA00022679"/>
    </source>
</evidence>
<keyword evidence="20" id="KW-1185">Reference proteome</keyword>
<evidence type="ECO:0000256" key="8">
    <source>
        <dbReference type="ARBA" id="ARBA00022475"/>
    </source>
</evidence>
<keyword evidence="15" id="KW-0472">Membrane</keyword>
<evidence type="ECO:0000256" key="13">
    <source>
        <dbReference type="ARBA" id="ARBA00022989"/>
    </source>
</evidence>
<gene>
    <name evidence="19" type="primary">cdsA</name>
    <name evidence="19" type="ORF">ICHIAU1_18700</name>
</gene>
<evidence type="ECO:0000256" key="12">
    <source>
        <dbReference type="ARBA" id="ARBA00022695"/>
    </source>
</evidence>
<evidence type="ECO:0000256" key="15">
    <source>
        <dbReference type="ARBA" id="ARBA00023136"/>
    </source>
</evidence>
<dbReference type="UniPathway" id="UPA00557">
    <property type="reaction ID" value="UER00614"/>
</dbReference>
<evidence type="ECO:0000256" key="14">
    <source>
        <dbReference type="ARBA" id="ARBA00023098"/>
    </source>
</evidence>
<dbReference type="RefSeq" id="WP_162049711.1">
    <property type="nucleotide sequence ID" value="NZ_AP019011.1"/>
</dbReference>
<proteinExistence type="inferred from homology"/>
<keyword evidence="11 18" id="KW-0812">Transmembrane</keyword>
<dbReference type="PROSITE" id="PS01315">
    <property type="entry name" value="CDS"/>
    <property type="match status" value="1"/>
</dbReference>
<dbReference type="Pfam" id="PF01148">
    <property type="entry name" value="CTP_transf_1"/>
    <property type="match status" value="1"/>
</dbReference>
<keyword evidence="8" id="KW-1003">Cell membrane</keyword>
<name>A0A679HT94_9RHOO</name>
<dbReference type="OrthoDB" id="9799199at2"/>
<comment type="catalytic activity">
    <reaction evidence="1 18">
        <text>a 1,2-diacyl-sn-glycero-3-phosphate + CTP + H(+) = a CDP-1,2-diacyl-sn-glycerol + diphosphate</text>
        <dbReference type="Rhea" id="RHEA:16229"/>
        <dbReference type="ChEBI" id="CHEBI:15378"/>
        <dbReference type="ChEBI" id="CHEBI:33019"/>
        <dbReference type="ChEBI" id="CHEBI:37563"/>
        <dbReference type="ChEBI" id="CHEBI:58332"/>
        <dbReference type="ChEBI" id="CHEBI:58608"/>
        <dbReference type="EC" id="2.7.7.41"/>
    </reaction>
</comment>
<evidence type="ECO:0000256" key="2">
    <source>
        <dbReference type="ARBA" id="ARBA00004651"/>
    </source>
</evidence>
<dbReference type="PANTHER" id="PTHR46382:SF1">
    <property type="entry name" value="PHOSPHATIDATE CYTIDYLYLTRANSFERASE"/>
    <property type="match status" value="1"/>
</dbReference>
<protein>
    <recommendedName>
        <fullName evidence="7 18">Phosphatidate cytidylyltransferase</fullName>
        <ecNumber evidence="6 18">2.7.7.41</ecNumber>
    </recommendedName>
</protein>
<organism evidence="19 20">
    <name type="scientific">Fluviibacter phosphoraccumulans</name>
    <dbReference type="NCBI Taxonomy" id="1751046"/>
    <lineage>
        <taxon>Bacteria</taxon>
        <taxon>Pseudomonadati</taxon>
        <taxon>Pseudomonadota</taxon>
        <taxon>Betaproteobacteria</taxon>
        <taxon>Rhodocyclales</taxon>
        <taxon>Fluviibacteraceae</taxon>
        <taxon>Fluviibacter</taxon>
    </lineage>
</organism>
<evidence type="ECO:0000313" key="19">
    <source>
        <dbReference type="EMBL" id="BBU69587.1"/>
    </source>
</evidence>
<evidence type="ECO:0000256" key="9">
    <source>
        <dbReference type="ARBA" id="ARBA00022516"/>
    </source>
</evidence>
<evidence type="ECO:0000256" key="18">
    <source>
        <dbReference type="RuleBase" id="RU003938"/>
    </source>
</evidence>
<evidence type="ECO:0000256" key="4">
    <source>
        <dbReference type="ARBA" id="ARBA00005189"/>
    </source>
</evidence>
<comment type="similarity">
    <text evidence="5 18">Belongs to the CDS family.</text>
</comment>
<keyword evidence="17" id="KW-1208">Phospholipid metabolism</keyword>
<reference evidence="20" key="1">
    <citation type="submission" date="2020-01" db="EMBL/GenBank/DDBJ databases">
        <title>Phosphoaccumulans saitamaens gen. nov., sp. nov., a polyphosphate accumulating bacterium isolated from surface river water.</title>
        <authorList>
            <person name="Watanabe K."/>
            <person name="Suda W."/>
        </authorList>
    </citation>
    <scope>NUCLEOTIDE SEQUENCE [LARGE SCALE GENOMIC DNA]</scope>
    <source>
        <strain evidence="20">ICHIAU1</strain>
    </source>
</reference>
<dbReference type="EMBL" id="AP022345">
    <property type="protein sequence ID" value="BBU69587.1"/>
    <property type="molecule type" value="Genomic_DNA"/>
</dbReference>
<evidence type="ECO:0000256" key="16">
    <source>
        <dbReference type="ARBA" id="ARBA00023209"/>
    </source>
</evidence>
<evidence type="ECO:0000313" key="20">
    <source>
        <dbReference type="Proteomes" id="UP000463961"/>
    </source>
</evidence>
<evidence type="ECO:0000256" key="1">
    <source>
        <dbReference type="ARBA" id="ARBA00001698"/>
    </source>
</evidence>
<evidence type="ECO:0000256" key="5">
    <source>
        <dbReference type="ARBA" id="ARBA00010185"/>
    </source>
</evidence>
<dbReference type="AlphaFoldDB" id="A0A679HT94"/>
<accession>A0A679HT94</accession>
<evidence type="ECO:0000256" key="7">
    <source>
        <dbReference type="ARBA" id="ARBA00019373"/>
    </source>
</evidence>
<keyword evidence="12 18" id="KW-0548">Nucleotidyltransferase</keyword>
<sequence length="271" mass="29366">MLVTRIKTAVVLFVLIFLVLFVLPGWTWIVFASLLAGLGFWEWLRLTPAPYTSPIARIVLALLLGNVLAALALAAPVFMMAWLTGISLLVGSVFWLLVVPLWLVKRWELRQPFVHFIVGLVLLVPAWCALVSLKSVPPEPWLLLATMAVPWIADIGAYFAGKQFGKRKLAPAISPGKTWEGVAGAAVCMMIYAIAMNQVGGIFTALSVPVLLLLLVLSVTGDLFESLMKRQAGIKDSSQLLPGHGGVLDRIDSQLSVLPVALLMIILAVGH</sequence>
<dbReference type="GO" id="GO:0016024">
    <property type="term" value="P:CDP-diacylglycerol biosynthetic process"/>
    <property type="evidence" value="ECO:0007669"/>
    <property type="project" value="UniProtKB-UniPathway"/>
</dbReference>
<keyword evidence="16" id="KW-0594">Phospholipid biosynthesis</keyword>
<evidence type="ECO:0000256" key="11">
    <source>
        <dbReference type="ARBA" id="ARBA00022692"/>
    </source>
</evidence>
<evidence type="ECO:0000256" key="3">
    <source>
        <dbReference type="ARBA" id="ARBA00005119"/>
    </source>
</evidence>
<dbReference type="InterPro" id="IPR000374">
    <property type="entry name" value="PC_trans"/>
</dbReference>
<dbReference type="PANTHER" id="PTHR46382">
    <property type="entry name" value="PHOSPHATIDATE CYTIDYLYLTRANSFERASE"/>
    <property type="match status" value="1"/>
</dbReference>
<dbReference type="GO" id="GO:0005886">
    <property type="term" value="C:plasma membrane"/>
    <property type="evidence" value="ECO:0007669"/>
    <property type="project" value="UniProtKB-SubCell"/>
</dbReference>
<evidence type="ECO:0000256" key="17">
    <source>
        <dbReference type="ARBA" id="ARBA00023264"/>
    </source>
</evidence>
<keyword evidence="14" id="KW-0443">Lipid metabolism</keyword>
<comment type="pathway">
    <text evidence="3 18">Phospholipid metabolism; CDP-diacylglycerol biosynthesis; CDP-diacylglycerol from sn-glycerol 3-phosphate: step 3/3.</text>
</comment>